<evidence type="ECO:0000259" key="7">
    <source>
        <dbReference type="PROSITE" id="PS50090"/>
    </source>
</evidence>
<evidence type="ECO:0000256" key="5">
    <source>
        <dbReference type="ARBA" id="ARBA00023242"/>
    </source>
</evidence>
<dbReference type="InterPro" id="IPR017930">
    <property type="entry name" value="Myb_dom"/>
</dbReference>
<dbReference type="Proteomes" id="UP000501690">
    <property type="component" value="Linkage Group LG5"/>
</dbReference>
<evidence type="ECO:0000256" key="4">
    <source>
        <dbReference type="ARBA" id="ARBA00023163"/>
    </source>
</evidence>
<keyword evidence="3" id="KW-0238">DNA-binding</keyword>
<proteinExistence type="predicted"/>
<keyword evidence="11" id="KW-1185">Reference proteome</keyword>
<feature type="compositionally biased region" description="Polar residues" evidence="6">
    <location>
        <begin position="835"/>
        <end position="845"/>
    </location>
</feature>
<feature type="domain" description="Myb-like" evidence="7">
    <location>
        <begin position="574"/>
        <end position="624"/>
    </location>
</feature>
<dbReference type="InterPro" id="IPR051575">
    <property type="entry name" value="Myb-like_DNA-bd"/>
</dbReference>
<keyword evidence="2" id="KW-0805">Transcription regulation</keyword>
<dbReference type="EMBL" id="CP039349">
    <property type="protein sequence ID" value="QCD92279.1"/>
    <property type="molecule type" value="Genomic_DNA"/>
</dbReference>
<keyword evidence="5" id="KW-0539">Nucleus</keyword>
<feature type="domain" description="Myb-like" evidence="7">
    <location>
        <begin position="527"/>
        <end position="573"/>
    </location>
</feature>
<dbReference type="Pfam" id="PF00249">
    <property type="entry name" value="Myb_DNA-binding"/>
    <property type="match status" value="2"/>
</dbReference>
<dbReference type="GO" id="GO:0019185">
    <property type="term" value="C:snRNA-activating protein complex"/>
    <property type="evidence" value="ECO:0007669"/>
    <property type="project" value="TreeGrafter"/>
</dbReference>
<feature type="domain" description="HTH myb-type" evidence="9">
    <location>
        <begin position="480"/>
        <end position="523"/>
    </location>
</feature>
<feature type="region of interest" description="Disordered" evidence="6">
    <location>
        <begin position="723"/>
        <end position="745"/>
    </location>
</feature>
<gene>
    <name evidence="10" type="ORF">DEO72_LG5g341</name>
</gene>
<feature type="domain" description="SANT" evidence="8">
    <location>
        <begin position="582"/>
        <end position="625"/>
    </location>
</feature>
<dbReference type="GO" id="GO:0000978">
    <property type="term" value="F:RNA polymerase II cis-regulatory region sequence-specific DNA binding"/>
    <property type="evidence" value="ECO:0007669"/>
    <property type="project" value="TreeGrafter"/>
</dbReference>
<dbReference type="PROSITE" id="PS50090">
    <property type="entry name" value="MYB_LIKE"/>
    <property type="match status" value="4"/>
</dbReference>
<keyword evidence="4" id="KW-0804">Transcription</keyword>
<feature type="domain" description="HTH myb-type" evidence="9">
    <location>
        <begin position="574"/>
        <end position="628"/>
    </location>
</feature>
<feature type="domain" description="Myb-like" evidence="7">
    <location>
        <begin position="419"/>
        <end position="471"/>
    </location>
</feature>
<protein>
    <submittedName>
        <fullName evidence="10">Myb proto-oncogene protein</fullName>
    </submittedName>
</protein>
<comment type="subcellular location">
    <subcellularLocation>
        <location evidence="1">Nucleus</location>
    </subcellularLocation>
</comment>
<dbReference type="AlphaFoldDB" id="A0A4D6LTC7"/>
<dbReference type="Gene3D" id="1.10.10.60">
    <property type="entry name" value="Homeodomain-like"/>
    <property type="match status" value="4"/>
</dbReference>
<evidence type="ECO:0000259" key="8">
    <source>
        <dbReference type="PROSITE" id="PS51293"/>
    </source>
</evidence>
<feature type="region of interest" description="Disordered" evidence="6">
    <location>
        <begin position="1"/>
        <end position="25"/>
    </location>
</feature>
<dbReference type="PROSITE" id="PS51293">
    <property type="entry name" value="SANT"/>
    <property type="match status" value="1"/>
</dbReference>
<dbReference type="PANTHER" id="PTHR46621">
    <property type="entry name" value="SNRNA-ACTIVATING PROTEIN COMPLEX SUBUNIT 4"/>
    <property type="match status" value="1"/>
</dbReference>
<feature type="region of interest" description="Disordered" evidence="6">
    <location>
        <begin position="812"/>
        <end position="867"/>
    </location>
</feature>
<dbReference type="CDD" id="cd00167">
    <property type="entry name" value="SANT"/>
    <property type="match status" value="4"/>
</dbReference>
<evidence type="ECO:0000256" key="6">
    <source>
        <dbReference type="SAM" id="MobiDB-lite"/>
    </source>
</evidence>
<evidence type="ECO:0000313" key="10">
    <source>
        <dbReference type="EMBL" id="QCD92279.1"/>
    </source>
</evidence>
<dbReference type="GO" id="GO:0005634">
    <property type="term" value="C:nucleus"/>
    <property type="evidence" value="ECO:0007669"/>
    <property type="project" value="UniProtKB-SubCell"/>
</dbReference>
<dbReference type="GO" id="GO:0001006">
    <property type="term" value="F:RNA polymerase III type 3 promoter sequence-specific DNA binding"/>
    <property type="evidence" value="ECO:0007669"/>
    <property type="project" value="TreeGrafter"/>
</dbReference>
<dbReference type="InterPro" id="IPR009057">
    <property type="entry name" value="Homeodomain-like_sf"/>
</dbReference>
<feature type="domain" description="HTH myb-type" evidence="9">
    <location>
        <begin position="527"/>
        <end position="573"/>
    </location>
</feature>
<dbReference type="Pfam" id="PF13921">
    <property type="entry name" value="Myb_DNA-bind_6"/>
    <property type="match status" value="1"/>
</dbReference>
<dbReference type="SUPFAM" id="SSF46689">
    <property type="entry name" value="Homeodomain-like"/>
    <property type="match status" value="2"/>
</dbReference>
<evidence type="ECO:0000259" key="9">
    <source>
        <dbReference type="PROSITE" id="PS51294"/>
    </source>
</evidence>
<dbReference type="InterPro" id="IPR001005">
    <property type="entry name" value="SANT/Myb"/>
</dbReference>
<dbReference type="PROSITE" id="PS51294">
    <property type="entry name" value="HTH_MYB"/>
    <property type="match status" value="4"/>
</dbReference>
<name>A0A4D6LTC7_VIGUN</name>
<feature type="domain" description="HTH myb-type" evidence="9">
    <location>
        <begin position="419"/>
        <end position="475"/>
    </location>
</feature>
<feature type="domain" description="Myb-like" evidence="7">
    <location>
        <begin position="472"/>
        <end position="523"/>
    </location>
</feature>
<accession>A0A4D6LTC7</accession>
<sequence length="970" mass="109796">MTPRVDDFENDNLSSTDDDGDDGFKEDMAALSRACMIVVPGSDDNFAAEDDVPSLDPLTDAGTVIVPVATDSDSDSDSDDQDDLECLKRVQSVYQPLSVLPPLESTVAVSDDDDDVDDLETVRAIMKRFGDYNEGLHEGGIKKLVAENQISSMGCEGDIGNGSTHFDSDGGATEELIENIEMQLSDFVESSEPDAWESSRLQQKRLSCPPVVQCFIDAIKTNRDLQRFIRGKLIELEAKIEENKKIRNKIKVLKDFQASCTRRTGNVLSLKKDPRVQLISAKRSPKKFKKRRKVPAMCYGPEENSRVANYRMVLERFPLSLDRKKWSKADKGNLFKGIKQQFQEMVLQLSLSLDRTSSEDLLGDADDMDNIMASVKDLEVTPERIRNFLPKVNWDLIASMYVGGHTGAECESRWLNYEDPLVNQGAWTKEEDRSLLFIVQDTGIKNWFNIASSLGTSRTPFQCLSRFQRSLNPAMLNSEWTEEEDAQLCSAVTYFGNSNWQCVASVLERRTGTQCSNRWKKSLCPEKKGSFTQEEDIRLRVAVMLFGRKWNQIAKYVPGRIQSQCRDRYLNSLDPSLKWGGWTEEEDLKLEDAIAKHGYCWSKIAEEVPPRTDSQCRKRWKVLCPEQVPLLQEARKKQRSIIGSNFVDRESERPTITLNDFLPLLALAPKSDVGSSNIRKKRKSSNVPKKKSSKKGAKRTKRTKEVRDTEVYHDDEFYSVSAHSNLPQKTMSKRRTKSSRNSPQKLVDISCSDKVTSIEVSENQSSCISNSENQDSDSITLACFLRNKSNEILSRFTKRLSQTSFARITDVPEQVESQNPSDDQGGFSHSRETVGTKNLLVQPNIASDRRVKNQDETNTWTSDDDDDDDDQMTLACFLKNNPKKEGDPAKLKTGSVLLNEEHCASKPSIISDDSGPSMSKHVEEMETVVHGCVAKPIHIIVEEKVDEHFPLPPLTQYRPRREQKRPCWYL</sequence>
<organism evidence="10 11">
    <name type="scientific">Vigna unguiculata</name>
    <name type="common">Cowpea</name>
    <dbReference type="NCBI Taxonomy" id="3917"/>
    <lineage>
        <taxon>Eukaryota</taxon>
        <taxon>Viridiplantae</taxon>
        <taxon>Streptophyta</taxon>
        <taxon>Embryophyta</taxon>
        <taxon>Tracheophyta</taxon>
        <taxon>Spermatophyta</taxon>
        <taxon>Magnoliopsida</taxon>
        <taxon>eudicotyledons</taxon>
        <taxon>Gunneridae</taxon>
        <taxon>Pentapetalae</taxon>
        <taxon>rosids</taxon>
        <taxon>fabids</taxon>
        <taxon>Fabales</taxon>
        <taxon>Fabaceae</taxon>
        <taxon>Papilionoideae</taxon>
        <taxon>50 kb inversion clade</taxon>
        <taxon>NPAAA clade</taxon>
        <taxon>indigoferoid/millettioid clade</taxon>
        <taxon>Phaseoleae</taxon>
        <taxon>Vigna</taxon>
    </lineage>
</organism>
<evidence type="ECO:0000313" key="11">
    <source>
        <dbReference type="Proteomes" id="UP000501690"/>
    </source>
</evidence>
<dbReference type="GO" id="GO:0042796">
    <property type="term" value="P:snRNA transcription by RNA polymerase III"/>
    <property type="evidence" value="ECO:0007669"/>
    <property type="project" value="TreeGrafter"/>
</dbReference>
<dbReference type="InterPro" id="IPR017884">
    <property type="entry name" value="SANT_dom"/>
</dbReference>
<feature type="compositionally biased region" description="Basic residues" evidence="6">
    <location>
        <begin position="678"/>
        <end position="702"/>
    </location>
</feature>
<feature type="region of interest" description="Disordered" evidence="6">
    <location>
        <begin position="673"/>
        <end position="708"/>
    </location>
</feature>
<evidence type="ECO:0000256" key="3">
    <source>
        <dbReference type="ARBA" id="ARBA00023125"/>
    </source>
</evidence>
<evidence type="ECO:0000256" key="1">
    <source>
        <dbReference type="ARBA" id="ARBA00004123"/>
    </source>
</evidence>
<dbReference type="PANTHER" id="PTHR46621:SF1">
    <property type="entry name" value="SNRNA-ACTIVATING PROTEIN COMPLEX SUBUNIT 4"/>
    <property type="match status" value="1"/>
</dbReference>
<evidence type="ECO:0000256" key="2">
    <source>
        <dbReference type="ARBA" id="ARBA00023015"/>
    </source>
</evidence>
<dbReference type="SMART" id="SM00717">
    <property type="entry name" value="SANT"/>
    <property type="match status" value="5"/>
</dbReference>
<dbReference type="GO" id="GO:0042795">
    <property type="term" value="P:snRNA transcription by RNA polymerase II"/>
    <property type="evidence" value="ECO:0007669"/>
    <property type="project" value="TreeGrafter"/>
</dbReference>
<reference evidence="10 11" key="1">
    <citation type="submission" date="2019-04" db="EMBL/GenBank/DDBJ databases">
        <title>An improved genome assembly and genetic linkage map for asparagus bean, Vigna unguiculata ssp. sesquipedialis.</title>
        <authorList>
            <person name="Xia Q."/>
            <person name="Zhang R."/>
            <person name="Dong Y."/>
        </authorList>
    </citation>
    <scope>NUCLEOTIDE SEQUENCE [LARGE SCALE GENOMIC DNA]</scope>
    <source>
        <tissue evidence="10">Leaf</tissue>
    </source>
</reference>